<comment type="caution">
    <text evidence="7">The sequence shown here is derived from an EMBL/GenBank/DDBJ whole genome shotgun (WGS) entry which is preliminary data.</text>
</comment>
<organism evidence="7 8">
    <name type="scientific">Blautia intestinihominis</name>
    <dbReference type="NCBI Taxonomy" id="3133152"/>
    <lineage>
        <taxon>Bacteria</taxon>
        <taxon>Bacillati</taxon>
        <taxon>Bacillota</taxon>
        <taxon>Clostridia</taxon>
        <taxon>Lachnospirales</taxon>
        <taxon>Lachnospiraceae</taxon>
        <taxon>Blautia</taxon>
    </lineage>
</organism>
<keyword evidence="1" id="KW-0479">Metal-binding</keyword>
<gene>
    <name evidence="7" type="ORF">WMO75_15170</name>
</gene>
<keyword evidence="3" id="KW-0862">Zinc</keyword>
<keyword evidence="8" id="KW-1185">Reference proteome</keyword>
<feature type="transmembrane region" description="Helical" evidence="5">
    <location>
        <begin position="184"/>
        <end position="209"/>
    </location>
</feature>
<dbReference type="PROSITE" id="PS01358">
    <property type="entry name" value="ZF_RANBP2_1"/>
    <property type="match status" value="1"/>
</dbReference>
<dbReference type="RefSeq" id="WP_022213218.1">
    <property type="nucleotide sequence ID" value="NZ_JBBMEI010000062.1"/>
</dbReference>
<keyword evidence="5" id="KW-1133">Transmembrane helix</keyword>
<keyword evidence="5" id="KW-0472">Membrane</keyword>
<evidence type="ECO:0000313" key="8">
    <source>
        <dbReference type="Proteomes" id="UP001446032"/>
    </source>
</evidence>
<feature type="coiled-coil region" evidence="4">
    <location>
        <begin position="49"/>
        <end position="118"/>
    </location>
</feature>
<keyword evidence="5" id="KW-0812">Transmembrane</keyword>
<proteinExistence type="predicted"/>
<evidence type="ECO:0000256" key="5">
    <source>
        <dbReference type="SAM" id="Phobius"/>
    </source>
</evidence>
<accession>A0ABV1AQJ3</accession>
<evidence type="ECO:0000256" key="3">
    <source>
        <dbReference type="ARBA" id="ARBA00022833"/>
    </source>
</evidence>
<feature type="domain" description="RanBP2-type" evidence="6">
    <location>
        <begin position="2"/>
        <end position="21"/>
    </location>
</feature>
<sequence>MWKCIRCEKENKDTAEICTECGHGRTMDYVQHRTLSKISAKLAKNWKISRNTEKEIEKLNNENRKKIQDLKKKYRQTQLQAKKDATRKNAEEVIQKKLSSLRSSVAFMKDEISKEQDEINTLHGTIEERTKLIDKDAKADKILTTIAWIITISLFLYIVYRYGFGGRWAAVGEFFGGMSDWVKVWGTLSIGDILKCVLVIIVFGGIILFAIAISGIWLLAAVPAGIIGLIIELLIGRFIGTVSDETLKQAKTERDNAQNSIDKKKNEINSIYQKIASSQKQISKIESSMSTLTDNLSRVLPEHMSEELERWTR</sequence>
<evidence type="ECO:0000313" key="7">
    <source>
        <dbReference type="EMBL" id="MEQ2359641.1"/>
    </source>
</evidence>
<evidence type="ECO:0000256" key="2">
    <source>
        <dbReference type="ARBA" id="ARBA00022771"/>
    </source>
</evidence>
<evidence type="ECO:0000256" key="1">
    <source>
        <dbReference type="ARBA" id="ARBA00022723"/>
    </source>
</evidence>
<dbReference type="Gene3D" id="1.20.1170.10">
    <property type="match status" value="1"/>
</dbReference>
<feature type="coiled-coil region" evidence="4">
    <location>
        <begin position="247"/>
        <end position="281"/>
    </location>
</feature>
<keyword evidence="2" id="KW-0863">Zinc-finger</keyword>
<evidence type="ECO:0000259" key="6">
    <source>
        <dbReference type="PROSITE" id="PS01358"/>
    </source>
</evidence>
<dbReference type="Proteomes" id="UP001446032">
    <property type="component" value="Unassembled WGS sequence"/>
</dbReference>
<dbReference type="InterPro" id="IPR001876">
    <property type="entry name" value="Znf_RanBP2"/>
</dbReference>
<feature type="transmembrane region" description="Helical" evidence="5">
    <location>
        <begin position="216"/>
        <end position="239"/>
    </location>
</feature>
<keyword evidence="4" id="KW-0175">Coiled coil</keyword>
<reference evidence="7 8" key="1">
    <citation type="submission" date="2024-03" db="EMBL/GenBank/DDBJ databases">
        <title>Human intestinal bacterial collection.</title>
        <authorList>
            <person name="Pauvert C."/>
            <person name="Hitch T.C.A."/>
            <person name="Clavel T."/>
        </authorList>
    </citation>
    <scope>NUCLEOTIDE SEQUENCE [LARGE SCALE GENOMIC DNA]</scope>
    <source>
        <strain evidence="7 8">CLA-AA-H95</strain>
    </source>
</reference>
<evidence type="ECO:0000256" key="4">
    <source>
        <dbReference type="SAM" id="Coils"/>
    </source>
</evidence>
<feature type="transmembrane region" description="Helical" evidence="5">
    <location>
        <begin position="142"/>
        <end position="164"/>
    </location>
</feature>
<protein>
    <recommendedName>
        <fullName evidence="6">RanBP2-type domain-containing protein</fullName>
    </recommendedName>
</protein>
<dbReference type="EMBL" id="JBBMEI010000062">
    <property type="protein sequence ID" value="MEQ2359641.1"/>
    <property type="molecule type" value="Genomic_DNA"/>
</dbReference>
<name>A0ABV1AQJ3_9FIRM</name>